<comment type="caution">
    <text evidence="1">The sequence shown here is derived from an EMBL/GenBank/DDBJ whole genome shotgun (WGS) entry which is preliminary data.</text>
</comment>
<keyword evidence="2" id="KW-1185">Reference proteome</keyword>
<accession>A0A4R4Z997</accession>
<dbReference type="AlphaFoldDB" id="A0A4R4Z997"/>
<dbReference type="EMBL" id="SMKQ01000008">
    <property type="protein sequence ID" value="TDD54546.1"/>
    <property type="molecule type" value="Genomic_DNA"/>
</dbReference>
<dbReference type="RefSeq" id="WP_132609124.1">
    <property type="nucleotide sequence ID" value="NZ_SMKQ01000008.1"/>
</dbReference>
<protein>
    <submittedName>
        <fullName evidence="1">Uncharacterized protein</fullName>
    </submittedName>
</protein>
<gene>
    <name evidence="1" type="ORF">E1286_04975</name>
</gene>
<proteinExistence type="predicted"/>
<evidence type="ECO:0000313" key="2">
    <source>
        <dbReference type="Proteomes" id="UP000295302"/>
    </source>
</evidence>
<evidence type="ECO:0000313" key="1">
    <source>
        <dbReference type="EMBL" id="TDD54546.1"/>
    </source>
</evidence>
<reference evidence="1 2" key="1">
    <citation type="submission" date="2019-03" db="EMBL/GenBank/DDBJ databases">
        <title>Draft genome sequences of novel Actinobacteria.</title>
        <authorList>
            <person name="Sahin N."/>
            <person name="Ay H."/>
            <person name="Saygin H."/>
        </authorList>
    </citation>
    <scope>NUCLEOTIDE SEQUENCE [LARGE SCALE GENOMIC DNA]</scope>
    <source>
        <strain evidence="1 2">CH32</strain>
    </source>
</reference>
<name>A0A4R4Z997_9ACTN</name>
<dbReference type="Proteomes" id="UP000295302">
    <property type="component" value="Unassembled WGS sequence"/>
</dbReference>
<organism evidence="1 2">
    <name type="scientific">Nonomuraea terrae</name>
    <dbReference type="NCBI Taxonomy" id="2530383"/>
    <lineage>
        <taxon>Bacteria</taxon>
        <taxon>Bacillati</taxon>
        <taxon>Actinomycetota</taxon>
        <taxon>Actinomycetes</taxon>
        <taxon>Streptosporangiales</taxon>
        <taxon>Streptosporangiaceae</taxon>
        <taxon>Nonomuraea</taxon>
    </lineage>
</organism>
<dbReference type="OrthoDB" id="9878181at2"/>
<sequence>MMATEAMIDLAVYQPSRSVGGYNADATLHRARGSEDVEQAERAAAARVIVQLVLGRHECALLPVCPEHGSDVCDCRPCTHPDHASDMELAGEALRAFGLVEHERVERKSCVTCFRSKPISQFSRINDTCKVCLSAKKKAKERAKEAGRA</sequence>